<reference evidence="7 8" key="1">
    <citation type="submission" date="2020-07" db="EMBL/GenBank/DDBJ databases">
        <title>Sequencing the genomes of 1000 actinobacteria strains.</title>
        <authorList>
            <person name="Klenk H.-P."/>
        </authorList>
    </citation>
    <scope>NUCLEOTIDE SEQUENCE [LARGE SCALE GENOMIC DNA]</scope>
    <source>
        <strain evidence="7 8">DSM 22083</strain>
    </source>
</reference>
<feature type="chain" id="PRO_5030855736" evidence="5">
    <location>
        <begin position="25"/>
        <end position="341"/>
    </location>
</feature>
<dbReference type="Gene3D" id="3.40.50.1980">
    <property type="entry name" value="Nitrogenase molybdenum iron protein domain"/>
    <property type="match status" value="2"/>
</dbReference>
<sequence>MARPIRSVLACLAALLVLAGAACASTTPPAAETQQGWTFVDDRGETVTAPEVPQRIVAHTSSAGALWDLGIKAVGTFGPLSPVDGKPNPQSGNVDPAAVTNLGEEYGQADIEKLASLAPDLIVYGTWSPEAELTDEEKKMAEIAPMVKINHGKGAMLDKTIARYAELAASLGADLGSPEISQDKAAFESASNRLRDWATSKPDVRIAAVALDPQMMYIAVPKDNADLAYYASLGLDLVEPENPNNGEFWEYLSWENADKYALDVIMWDTRSQASKPEQIIKDKPSFAKLPAVEAGQLVRWDYVSPPSYKLQSVILNKLADELAPTGKLTREPKGCCGRPGS</sequence>
<evidence type="ECO:0000256" key="3">
    <source>
        <dbReference type="ARBA" id="ARBA00022448"/>
    </source>
</evidence>
<name>A0A7Y9ICZ8_9ACTN</name>
<dbReference type="PANTHER" id="PTHR30532">
    <property type="entry name" value="IRON III DICITRATE-BINDING PERIPLASMIC PROTEIN"/>
    <property type="match status" value="1"/>
</dbReference>
<keyword evidence="3" id="KW-0813">Transport</keyword>
<feature type="domain" description="Fe/B12 periplasmic-binding" evidence="6">
    <location>
        <begin position="71"/>
        <end position="301"/>
    </location>
</feature>
<keyword evidence="8" id="KW-1185">Reference proteome</keyword>
<dbReference type="EMBL" id="JACCBU010000001">
    <property type="protein sequence ID" value="NYE74562.1"/>
    <property type="molecule type" value="Genomic_DNA"/>
</dbReference>
<proteinExistence type="inferred from homology"/>
<comment type="subcellular location">
    <subcellularLocation>
        <location evidence="1">Cell envelope</location>
    </subcellularLocation>
</comment>
<dbReference type="SUPFAM" id="SSF53807">
    <property type="entry name" value="Helical backbone' metal receptor"/>
    <property type="match status" value="1"/>
</dbReference>
<protein>
    <submittedName>
        <fullName evidence="7">Iron complex transport system substrate-binding protein</fullName>
    </submittedName>
</protein>
<evidence type="ECO:0000256" key="1">
    <source>
        <dbReference type="ARBA" id="ARBA00004196"/>
    </source>
</evidence>
<dbReference type="GO" id="GO:0030288">
    <property type="term" value="C:outer membrane-bounded periplasmic space"/>
    <property type="evidence" value="ECO:0007669"/>
    <property type="project" value="TreeGrafter"/>
</dbReference>
<feature type="signal peptide" evidence="5">
    <location>
        <begin position="1"/>
        <end position="24"/>
    </location>
</feature>
<dbReference type="InterPro" id="IPR051313">
    <property type="entry name" value="Bact_iron-sidero_bind"/>
</dbReference>
<evidence type="ECO:0000259" key="6">
    <source>
        <dbReference type="Pfam" id="PF01497"/>
    </source>
</evidence>
<dbReference type="Pfam" id="PF01497">
    <property type="entry name" value="Peripla_BP_2"/>
    <property type="match status" value="1"/>
</dbReference>
<evidence type="ECO:0000313" key="8">
    <source>
        <dbReference type="Proteomes" id="UP000569914"/>
    </source>
</evidence>
<dbReference type="GO" id="GO:1901678">
    <property type="term" value="P:iron coordination entity transport"/>
    <property type="evidence" value="ECO:0007669"/>
    <property type="project" value="UniProtKB-ARBA"/>
</dbReference>
<comment type="similarity">
    <text evidence="2">Belongs to the bacterial solute-binding protein 8 family.</text>
</comment>
<evidence type="ECO:0000256" key="5">
    <source>
        <dbReference type="SAM" id="SignalP"/>
    </source>
</evidence>
<dbReference type="AlphaFoldDB" id="A0A7Y9ICZ8"/>
<evidence type="ECO:0000256" key="4">
    <source>
        <dbReference type="ARBA" id="ARBA00022729"/>
    </source>
</evidence>
<evidence type="ECO:0000256" key="2">
    <source>
        <dbReference type="ARBA" id="ARBA00008814"/>
    </source>
</evidence>
<comment type="caution">
    <text evidence="7">The sequence shown here is derived from an EMBL/GenBank/DDBJ whole genome shotgun (WGS) entry which is preliminary data.</text>
</comment>
<accession>A0A7Y9ICZ8</accession>
<organism evidence="7 8">
    <name type="scientific">Microlunatus parietis</name>
    <dbReference type="NCBI Taxonomy" id="682979"/>
    <lineage>
        <taxon>Bacteria</taxon>
        <taxon>Bacillati</taxon>
        <taxon>Actinomycetota</taxon>
        <taxon>Actinomycetes</taxon>
        <taxon>Propionibacteriales</taxon>
        <taxon>Propionibacteriaceae</taxon>
        <taxon>Microlunatus</taxon>
    </lineage>
</organism>
<dbReference type="PROSITE" id="PS51257">
    <property type="entry name" value="PROKAR_LIPOPROTEIN"/>
    <property type="match status" value="1"/>
</dbReference>
<dbReference type="RefSeq" id="WP_179756961.1">
    <property type="nucleotide sequence ID" value="NZ_JACCBU010000001.1"/>
</dbReference>
<gene>
    <name evidence="7" type="ORF">BKA15_005891</name>
</gene>
<keyword evidence="4 5" id="KW-0732">Signal</keyword>
<dbReference type="InterPro" id="IPR002491">
    <property type="entry name" value="ABC_transptr_periplasmic_BD"/>
</dbReference>
<dbReference type="PANTHER" id="PTHR30532:SF24">
    <property type="entry name" value="FERRIC ENTEROBACTIN-BINDING PERIPLASMIC PROTEIN FEPB"/>
    <property type="match status" value="1"/>
</dbReference>
<dbReference type="Proteomes" id="UP000569914">
    <property type="component" value="Unassembled WGS sequence"/>
</dbReference>
<evidence type="ECO:0000313" key="7">
    <source>
        <dbReference type="EMBL" id="NYE74562.1"/>
    </source>
</evidence>